<reference evidence="2" key="1">
    <citation type="submission" date="2020-05" db="EMBL/GenBank/DDBJ databases">
        <authorList>
            <person name="Chiriac C."/>
            <person name="Salcher M."/>
            <person name="Ghai R."/>
            <person name="Kavagutti S V."/>
        </authorList>
    </citation>
    <scope>NUCLEOTIDE SEQUENCE</scope>
</reference>
<organism evidence="2">
    <name type="scientific">freshwater metagenome</name>
    <dbReference type="NCBI Taxonomy" id="449393"/>
    <lineage>
        <taxon>unclassified sequences</taxon>
        <taxon>metagenomes</taxon>
        <taxon>ecological metagenomes</taxon>
    </lineage>
</organism>
<sequence length="165" mass="17545">MADQDPGGPDLAAISLSRARASRRALPQRRTTPRSSGSGPDERDPQLLSSALDRLLVERGWEQAAAGGSLESRWAEIVGADVAAHVVCESFTAGDGDQAGELVLRADSTAWATQMRLLQGQVHSRIEDAIGRGVVGRIRILGPSAPSWRAGLRRVPGRGPRDTYG</sequence>
<dbReference type="AlphaFoldDB" id="A0A6J7GWI7"/>
<evidence type="ECO:0000313" key="2">
    <source>
        <dbReference type="EMBL" id="CAB4912897.1"/>
    </source>
</evidence>
<protein>
    <submittedName>
        <fullName evidence="2">Unannotated protein</fullName>
    </submittedName>
</protein>
<evidence type="ECO:0000256" key="1">
    <source>
        <dbReference type="SAM" id="MobiDB-lite"/>
    </source>
</evidence>
<dbReference type="Pfam" id="PF05258">
    <property type="entry name" value="DciA"/>
    <property type="match status" value="1"/>
</dbReference>
<gene>
    <name evidence="2" type="ORF">UFOPK3610_00930</name>
</gene>
<feature type="region of interest" description="Disordered" evidence="1">
    <location>
        <begin position="1"/>
        <end position="46"/>
    </location>
</feature>
<dbReference type="PANTHER" id="PTHR36456">
    <property type="entry name" value="UPF0232 PROTEIN SCO3875"/>
    <property type="match status" value="1"/>
</dbReference>
<dbReference type="InterPro" id="IPR007922">
    <property type="entry name" value="DciA-like"/>
</dbReference>
<dbReference type="PANTHER" id="PTHR36456:SF1">
    <property type="entry name" value="UPF0232 PROTEIN SCO3875"/>
    <property type="match status" value="1"/>
</dbReference>
<proteinExistence type="predicted"/>
<dbReference type="EMBL" id="CAFBMR010000030">
    <property type="protein sequence ID" value="CAB4912897.1"/>
    <property type="molecule type" value="Genomic_DNA"/>
</dbReference>
<accession>A0A6J7GWI7</accession>
<name>A0A6J7GWI7_9ZZZZ</name>